<gene>
    <name evidence="2" type="ORF">IAB98_08475</name>
</gene>
<dbReference type="AlphaFoldDB" id="A0A9D1EK70"/>
<name>A0A9D1EK70_9FIRM</name>
<sequence>MEQPSTKLVIEENTLYEIDLTCARAREERLRRERLRKGNPSGGQPGKRRGRQRQGK</sequence>
<evidence type="ECO:0000313" key="3">
    <source>
        <dbReference type="Proteomes" id="UP000886841"/>
    </source>
</evidence>
<evidence type="ECO:0000313" key="2">
    <source>
        <dbReference type="EMBL" id="HIR93435.1"/>
    </source>
</evidence>
<organism evidence="2 3">
    <name type="scientific">Candidatus Egerieimonas intestinavium</name>
    <dbReference type="NCBI Taxonomy" id="2840777"/>
    <lineage>
        <taxon>Bacteria</taxon>
        <taxon>Bacillati</taxon>
        <taxon>Bacillota</taxon>
        <taxon>Clostridia</taxon>
        <taxon>Lachnospirales</taxon>
        <taxon>Lachnospiraceae</taxon>
        <taxon>Lachnospiraceae incertae sedis</taxon>
        <taxon>Candidatus Egerieimonas</taxon>
    </lineage>
</organism>
<accession>A0A9D1EK70</accession>
<dbReference type="Proteomes" id="UP000886841">
    <property type="component" value="Unassembled WGS sequence"/>
</dbReference>
<proteinExistence type="predicted"/>
<dbReference type="EMBL" id="DVHU01000076">
    <property type="protein sequence ID" value="HIR93435.1"/>
    <property type="molecule type" value="Genomic_DNA"/>
</dbReference>
<comment type="caution">
    <text evidence="2">The sequence shown here is derived from an EMBL/GenBank/DDBJ whole genome shotgun (WGS) entry which is preliminary data.</text>
</comment>
<feature type="compositionally biased region" description="Basic residues" evidence="1">
    <location>
        <begin position="46"/>
        <end position="56"/>
    </location>
</feature>
<evidence type="ECO:0000256" key="1">
    <source>
        <dbReference type="SAM" id="MobiDB-lite"/>
    </source>
</evidence>
<feature type="region of interest" description="Disordered" evidence="1">
    <location>
        <begin position="31"/>
        <end position="56"/>
    </location>
</feature>
<protein>
    <submittedName>
        <fullName evidence="2">Uncharacterized protein</fullName>
    </submittedName>
</protein>
<reference evidence="2" key="1">
    <citation type="submission" date="2020-10" db="EMBL/GenBank/DDBJ databases">
        <authorList>
            <person name="Gilroy R."/>
        </authorList>
    </citation>
    <scope>NUCLEOTIDE SEQUENCE</scope>
    <source>
        <strain evidence="2">ChiSxjej1B13-7041</strain>
    </source>
</reference>
<reference evidence="2" key="2">
    <citation type="journal article" date="2021" name="PeerJ">
        <title>Extensive microbial diversity within the chicken gut microbiome revealed by metagenomics and culture.</title>
        <authorList>
            <person name="Gilroy R."/>
            <person name="Ravi A."/>
            <person name="Getino M."/>
            <person name="Pursley I."/>
            <person name="Horton D.L."/>
            <person name="Alikhan N.F."/>
            <person name="Baker D."/>
            <person name="Gharbi K."/>
            <person name="Hall N."/>
            <person name="Watson M."/>
            <person name="Adriaenssens E.M."/>
            <person name="Foster-Nyarko E."/>
            <person name="Jarju S."/>
            <person name="Secka A."/>
            <person name="Antonio M."/>
            <person name="Oren A."/>
            <person name="Chaudhuri R.R."/>
            <person name="La Ragione R."/>
            <person name="Hildebrand F."/>
            <person name="Pallen M.J."/>
        </authorList>
    </citation>
    <scope>NUCLEOTIDE SEQUENCE</scope>
    <source>
        <strain evidence="2">ChiSxjej1B13-7041</strain>
    </source>
</reference>